<dbReference type="Gene3D" id="3.60.10.10">
    <property type="entry name" value="Endonuclease/exonuclease/phosphatase"/>
    <property type="match status" value="1"/>
</dbReference>
<dbReference type="Proteomes" id="UP001434883">
    <property type="component" value="Unassembled WGS sequence"/>
</dbReference>
<gene>
    <name evidence="2" type="ORF">XENOCAPTIV_020956</name>
</gene>
<dbReference type="EMBL" id="JAHRIN010080172">
    <property type="protein sequence ID" value="MEQ2219624.1"/>
    <property type="molecule type" value="Genomic_DNA"/>
</dbReference>
<proteinExistence type="predicted"/>
<evidence type="ECO:0000313" key="3">
    <source>
        <dbReference type="Proteomes" id="UP001434883"/>
    </source>
</evidence>
<accession>A0ABV0SGD8</accession>
<evidence type="ECO:0000256" key="1">
    <source>
        <dbReference type="SAM" id="MobiDB-lite"/>
    </source>
</evidence>
<evidence type="ECO:0000313" key="2">
    <source>
        <dbReference type="EMBL" id="MEQ2219624.1"/>
    </source>
</evidence>
<reference evidence="2 3" key="1">
    <citation type="submission" date="2021-06" db="EMBL/GenBank/DDBJ databases">
        <authorList>
            <person name="Palmer J.M."/>
        </authorList>
    </citation>
    <scope>NUCLEOTIDE SEQUENCE [LARGE SCALE GENOMIC DNA]</scope>
    <source>
        <strain evidence="2 3">XC_2019</strain>
        <tissue evidence="2">Muscle</tissue>
    </source>
</reference>
<keyword evidence="3" id="KW-1185">Reference proteome</keyword>
<comment type="caution">
    <text evidence="2">The sequence shown here is derived from an EMBL/GenBank/DDBJ whole genome shotgun (WGS) entry which is preliminary data.</text>
</comment>
<name>A0ABV0SGD8_9TELE</name>
<feature type="region of interest" description="Disordered" evidence="1">
    <location>
        <begin position="1"/>
        <end position="21"/>
    </location>
</feature>
<organism evidence="2 3">
    <name type="scientific">Xenoophorus captivus</name>
    <dbReference type="NCBI Taxonomy" id="1517983"/>
    <lineage>
        <taxon>Eukaryota</taxon>
        <taxon>Metazoa</taxon>
        <taxon>Chordata</taxon>
        <taxon>Craniata</taxon>
        <taxon>Vertebrata</taxon>
        <taxon>Euteleostomi</taxon>
        <taxon>Actinopterygii</taxon>
        <taxon>Neopterygii</taxon>
        <taxon>Teleostei</taxon>
        <taxon>Neoteleostei</taxon>
        <taxon>Acanthomorphata</taxon>
        <taxon>Ovalentaria</taxon>
        <taxon>Atherinomorphae</taxon>
        <taxon>Cyprinodontiformes</taxon>
        <taxon>Goodeidae</taxon>
        <taxon>Xenoophorus</taxon>
    </lineage>
</organism>
<sequence>MNITAIENDGSSTSKQKSKSCSLKHSLRNEEYELENLLFTTNINVVALSETHLGDSLNNEELRIDGYNLLRNDRNKYGGEGAFFLHSLYRSSKNQRRHYVS</sequence>
<feature type="compositionally biased region" description="Low complexity" evidence="1">
    <location>
        <begin position="11"/>
        <end position="21"/>
    </location>
</feature>
<dbReference type="InterPro" id="IPR036691">
    <property type="entry name" value="Endo/exonu/phosph_ase_sf"/>
</dbReference>
<protein>
    <submittedName>
        <fullName evidence="2">Uncharacterized protein</fullName>
    </submittedName>
</protein>